<protein>
    <submittedName>
        <fullName evidence="1">Uncharacterized protein</fullName>
    </submittedName>
</protein>
<reference evidence="1 2" key="1">
    <citation type="journal article" date="2013" name="Biodegradation">
        <title>Quantitative proteomic analysis of ibuprofen-degrading Patulibacter sp. strain I11.</title>
        <authorList>
            <person name="Almeida B."/>
            <person name="Kjeldal H."/>
            <person name="Lolas I."/>
            <person name="Knudsen A.D."/>
            <person name="Carvalho G."/>
            <person name="Nielsen K.L."/>
            <person name="Barreto Crespo M.T."/>
            <person name="Stensballe A."/>
            <person name="Nielsen J.L."/>
        </authorList>
    </citation>
    <scope>NUCLEOTIDE SEQUENCE [LARGE SCALE GENOMIC DNA]</scope>
    <source>
        <strain evidence="1 2">I11</strain>
    </source>
</reference>
<comment type="caution">
    <text evidence="1">The sequence shown here is derived from an EMBL/GenBank/DDBJ whole genome shotgun (WGS) entry which is preliminary data.</text>
</comment>
<dbReference type="EMBL" id="AGUD01000210">
    <property type="protein sequence ID" value="EHN10585.1"/>
    <property type="molecule type" value="Genomic_DNA"/>
</dbReference>
<sequence>MTEREAIARARAEAAVPTDGAPIARRVGHGGPAGPYWLVTLEGANRTLAVVAIGDDGSIVGAGRPARATRHVAVDAGRARELAGAAPGATAELVWWPSTASRSPLFPLWQVRVGDHDSWVALDGTVLRERPGAAARAG</sequence>
<evidence type="ECO:0000313" key="1">
    <source>
        <dbReference type="EMBL" id="EHN10585.1"/>
    </source>
</evidence>
<dbReference type="Proteomes" id="UP000005143">
    <property type="component" value="Unassembled WGS sequence"/>
</dbReference>
<dbReference type="AlphaFoldDB" id="H0E6U4"/>
<organism evidence="1 2">
    <name type="scientific">Patulibacter medicamentivorans</name>
    <dbReference type="NCBI Taxonomy" id="1097667"/>
    <lineage>
        <taxon>Bacteria</taxon>
        <taxon>Bacillati</taxon>
        <taxon>Actinomycetota</taxon>
        <taxon>Thermoleophilia</taxon>
        <taxon>Solirubrobacterales</taxon>
        <taxon>Patulibacteraceae</taxon>
        <taxon>Patulibacter</taxon>
    </lineage>
</organism>
<proteinExistence type="predicted"/>
<evidence type="ECO:0000313" key="2">
    <source>
        <dbReference type="Proteomes" id="UP000005143"/>
    </source>
</evidence>
<accession>H0E6U4</accession>
<keyword evidence="2" id="KW-1185">Reference proteome</keyword>
<name>H0E6U4_9ACTN</name>
<gene>
    <name evidence="1" type="ORF">PAI11_25450</name>
</gene>
<dbReference type="RefSeq" id="WP_007575677.1">
    <property type="nucleotide sequence ID" value="NZ_AGUD01000210.1"/>
</dbReference>